<dbReference type="Proteomes" id="UP001237642">
    <property type="component" value="Unassembled WGS sequence"/>
</dbReference>
<gene>
    <name evidence="7" type="ORF">POM88_003179</name>
</gene>
<accession>A0AAD8JHI6</accession>
<dbReference type="SUPFAM" id="SSF54171">
    <property type="entry name" value="DNA-binding domain"/>
    <property type="match status" value="1"/>
</dbReference>
<dbReference type="Pfam" id="PF01429">
    <property type="entry name" value="MBD"/>
    <property type="match status" value="1"/>
</dbReference>
<evidence type="ECO:0000256" key="5">
    <source>
        <dbReference type="ARBA" id="ARBA00023242"/>
    </source>
</evidence>
<evidence type="ECO:0000256" key="3">
    <source>
        <dbReference type="ARBA" id="ARBA00023125"/>
    </source>
</evidence>
<organism evidence="7 8">
    <name type="scientific">Heracleum sosnowskyi</name>
    <dbReference type="NCBI Taxonomy" id="360622"/>
    <lineage>
        <taxon>Eukaryota</taxon>
        <taxon>Viridiplantae</taxon>
        <taxon>Streptophyta</taxon>
        <taxon>Embryophyta</taxon>
        <taxon>Tracheophyta</taxon>
        <taxon>Spermatophyta</taxon>
        <taxon>Magnoliopsida</taxon>
        <taxon>eudicotyledons</taxon>
        <taxon>Gunneridae</taxon>
        <taxon>Pentapetalae</taxon>
        <taxon>asterids</taxon>
        <taxon>campanulids</taxon>
        <taxon>Apiales</taxon>
        <taxon>Apiaceae</taxon>
        <taxon>Apioideae</taxon>
        <taxon>apioid superclade</taxon>
        <taxon>Tordylieae</taxon>
        <taxon>Tordyliinae</taxon>
        <taxon>Heracleum</taxon>
    </lineage>
</organism>
<reference evidence="7" key="2">
    <citation type="submission" date="2023-05" db="EMBL/GenBank/DDBJ databases">
        <authorList>
            <person name="Schelkunov M.I."/>
        </authorList>
    </citation>
    <scope>NUCLEOTIDE SEQUENCE</scope>
    <source>
        <strain evidence="7">Hsosn_3</strain>
        <tissue evidence="7">Leaf</tissue>
    </source>
</reference>
<evidence type="ECO:0000256" key="4">
    <source>
        <dbReference type="ARBA" id="ARBA00023163"/>
    </source>
</evidence>
<evidence type="ECO:0000313" key="7">
    <source>
        <dbReference type="EMBL" id="KAK1403574.1"/>
    </source>
</evidence>
<evidence type="ECO:0000256" key="2">
    <source>
        <dbReference type="ARBA" id="ARBA00023015"/>
    </source>
</evidence>
<evidence type="ECO:0000256" key="1">
    <source>
        <dbReference type="ARBA" id="ARBA00004123"/>
    </source>
</evidence>
<evidence type="ECO:0000313" key="8">
    <source>
        <dbReference type="Proteomes" id="UP001237642"/>
    </source>
</evidence>
<sequence>MPTNYAPEMDDALTKLVSLGHKHWLPFAQRLVGWRKEVRIRDSGRGSSDQFYYHGKKRFRTFKAVKRYIYLGYPPSEENADKPLEKLALEQPDPEEVDISPGTSAS</sequence>
<comment type="caution">
    <text evidence="7">The sequence shown here is derived from an EMBL/GenBank/DDBJ whole genome shotgun (WGS) entry which is preliminary data.</text>
</comment>
<keyword evidence="2" id="KW-0805">Transcription regulation</keyword>
<reference evidence="7" key="1">
    <citation type="submission" date="2023-02" db="EMBL/GenBank/DDBJ databases">
        <title>Genome of toxic invasive species Heracleum sosnowskyi carries increased number of genes despite the absence of recent whole-genome duplications.</title>
        <authorList>
            <person name="Schelkunov M."/>
            <person name="Shtratnikova V."/>
            <person name="Makarenko M."/>
            <person name="Klepikova A."/>
            <person name="Omelchenko D."/>
            <person name="Novikova G."/>
            <person name="Obukhova E."/>
            <person name="Bogdanov V."/>
            <person name="Penin A."/>
            <person name="Logacheva M."/>
        </authorList>
    </citation>
    <scope>NUCLEOTIDE SEQUENCE</scope>
    <source>
        <strain evidence="7">Hsosn_3</strain>
        <tissue evidence="7">Leaf</tissue>
    </source>
</reference>
<feature type="domain" description="MBD" evidence="6">
    <location>
        <begin position="33"/>
        <end position="70"/>
    </location>
</feature>
<proteinExistence type="predicted"/>
<dbReference type="EMBL" id="JAUIZM010000001">
    <property type="protein sequence ID" value="KAK1403574.1"/>
    <property type="molecule type" value="Genomic_DNA"/>
</dbReference>
<keyword evidence="5" id="KW-0539">Nucleus</keyword>
<keyword evidence="8" id="KW-1185">Reference proteome</keyword>
<evidence type="ECO:0000259" key="6">
    <source>
        <dbReference type="Pfam" id="PF01429"/>
    </source>
</evidence>
<keyword evidence="4" id="KW-0804">Transcription</keyword>
<comment type="subcellular location">
    <subcellularLocation>
        <location evidence="1">Nucleus</location>
    </subcellularLocation>
</comment>
<dbReference type="GO" id="GO:0005634">
    <property type="term" value="C:nucleus"/>
    <property type="evidence" value="ECO:0007669"/>
    <property type="project" value="UniProtKB-SubCell"/>
</dbReference>
<dbReference type="InterPro" id="IPR001739">
    <property type="entry name" value="Methyl_CpG_DNA-bd"/>
</dbReference>
<dbReference type="AlphaFoldDB" id="A0AAD8JHI6"/>
<name>A0AAD8JHI6_9APIA</name>
<keyword evidence="3" id="KW-0238">DNA-binding</keyword>
<dbReference type="Gene3D" id="3.30.890.10">
    <property type="entry name" value="Methyl-cpg-binding Protein 2, Chain A"/>
    <property type="match status" value="1"/>
</dbReference>
<dbReference type="InterPro" id="IPR016177">
    <property type="entry name" value="DNA-bd_dom_sf"/>
</dbReference>
<protein>
    <recommendedName>
        <fullName evidence="6">MBD domain-containing protein</fullName>
    </recommendedName>
</protein>
<dbReference type="GO" id="GO:0003677">
    <property type="term" value="F:DNA binding"/>
    <property type="evidence" value="ECO:0007669"/>
    <property type="project" value="UniProtKB-KW"/>
</dbReference>